<dbReference type="InterPro" id="IPR013830">
    <property type="entry name" value="SGNH_hydro"/>
</dbReference>
<reference evidence="2 3" key="1">
    <citation type="submission" date="2016-03" db="EMBL/GenBank/DDBJ databases">
        <authorList>
            <person name="Ploux O."/>
        </authorList>
    </citation>
    <scope>NUCLEOTIDE SEQUENCE [LARGE SCALE GENOMIC DNA]</scope>
    <source>
        <strain evidence="2 3">UAMH 11012</strain>
    </source>
</reference>
<sequence>MVKYPGDSITEGSSTQQRGFALAAELQAAYVRRLDVINRGFSGYNSDHALEVIGKVLPTPEQARIKFLTIWFGANDANKNLEMGQFVPAGRFKSNLISIINHPAIKAHSPNIILLTTPPFEENVLEKSRDDWGYTGEVRKAGDAAEYAELVREVGKETGVSVLDVWGLFMEKVGWKAGESLPGSKALGESEILAKLLYDGLHVSPAGYKIVFEALIKLMKEKWPEYRPYKMPFVTKVAWEIELGDQMWDVKNDSP</sequence>
<dbReference type="STRING" id="576137.A0A1L7XRW3"/>
<name>A0A1L7XRW3_9HELO</name>
<dbReference type="AlphaFoldDB" id="A0A1L7XRW3"/>
<dbReference type="OrthoDB" id="671439at2759"/>
<evidence type="ECO:0000313" key="3">
    <source>
        <dbReference type="Proteomes" id="UP000184330"/>
    </source>
</evidence>
<accession>A0A1L7XRW3</accession>
<organism evidence="2 3">
    <name type="scientific">Phialocephala subalpina</name>
    <dbReference type="NCBI Taxonomy" id="576137"/>
    <lineage>
        <taxon>Eukaryota</taxon>
        <taxon>Fungi</taxon>
        <taxon>Dikarya</taxon>
        <taxon>Ascomycota</taxon>
        <taxon>Pezizomycotina</taxon>
        <taxon>Leotiomycetes</taxon>
        <taxon>Helotiales</taxon>
        <taxon>Mollisiaceae</taxon>
        <taxon>Phialocephala</taxon>
        <taxon>Phialocephala fortinii species complex</taxon>
    </lineage>
</organism>
<dbReference type="EMBL" id="FJOG01000047">
    <property type="protein sequence ID" value="CZR67802.1"/>
    <property type="molecule type" value="Genomic_DNA"/>
</dbReference>
<evidence type="ECO:0000259" key="1">
    <source>
        <dbReference type="Pfam" id="PF13472"/>
    </source>
</evidence>
<feature type="domain" description="SGNH hydrolase-type esterase" evidence="1">
    <location>
        <begin position="6"/>
        <end position="210"/>
    </location>
</feature>
<dbReference type="CDD" id="cd01838">
    <property type="entry name" value="Isoamyl_acetate_hydrolase_like"/>
    <property type="match status" value="1"/>
</dbReference>
<dbReference type="InterPro" id="IPR045136">
    <property type="entry name" value="Iah1-like"/>
</dbReference>
<dbReference type="PANTHER" id="PTHR14209:SF19">
    <property type="entry name" value="ISOAMYL ACETATE-HYDROLYZING ESTERASE 1 HOMOLOG"/>
    <property type="match status" value="1"/>
</dbReference>
<dbReference type="SUPFAM" id="SSF52266">
    <property type="entry name" value="SGNH hydrolase"/>
    <property type="match status" value="1"/>
</dbReference>
<proteinExistence type="predicted"/>
<evidence type="ECO:0000313" key="2">
    <source>
        <dbReference type="EMBL" id="CZR67802.1"/>
    </source>
</evidence>
<gene>
    <name evidence="2" type="ORF">PAC_17701</name>
</gene>
<keyword evidence="3" id="KW-1185">Reference proteome</keyword>
<dbReference type="Gene3D" id="3.40.50.1110">
    <property type="entry name" value="SGNH hydrolase"/>
    <property type="match status" value="1"/>
</dbReference>
<protein>
    <submittedName>
        <fullName evidence="2">Related to IAH1 Isoamyl acetate hydrolytic enzyme</fullName>
    </submittedName>
</protein>
<dbReference type="Pfam" id="PF13472">
    <property type="entry name" value="Lipase_GDSL_2"/>
    <property type="match status" value="1"/>
</dbReference>
<dbReference type="PANTHER" id="PTHR14209">
    <property type="entry name" value="ISOAMYL ACETATE-HYDROLYZING ESTERASE 1"/>
    <property type="match status" value="1"/>
</dbReference>
<dbReference type="Proteomes" id="UP000184330">
    <property type="component" value="Unassembled WGS sequence"/>
</dbReference>
<dbReference type="InterPro" id="IPR036514">
    <property type="entry name" value="SGNH_hydro_sf"/>
</dbReference>